<protein>
    <submittedName>
        <fullName evidence="2">Uncharacterized protein</fullName>
    </submittedName>
</protein>
<dbReference type="AlphaFoldDB" id="A0A9W8MNW6"/>
<organism evidence="2 3">
    <name type="scientific">Candolleomyces eurysporus</name>
    <dbReference type="NCBI Taxonomy" id="2828524"/>
    <lineage>
        <taxon>Eukaryota</taxon>
        <taxon>Fungi</taxon>
        <taxon>Dikarya</taxon>
        <taxon>Basidiomycota</taxon>
        <taxon>Agaricomycotina</taxon>
        <taxon>Agaricomycetes</taxon>
        <taxon>Agaricomycetidae</taxon>
        <taxon>Agaricales</taxon>
        <taxon>Agaricineae</taxon>
        <taxon>Psathyrellaceae</taxon>
        <taxon>Candolleomyces</taxon>
    </lineage>
</organism>
<proteinExistence type="predicted"/>
<feature type="non-terminal residue" evidence="2">
    <location>
        <position position="1"/>
    </location>
</feature>
<keyword evidence="3" id="KW-1185">Reference proteome</keyword>
<feature type="compositionally biased region" description="Polar residues" evidence="1">
    <location>
        <begin position="74"/>
        <end position="83"/>
    </location>
</feature>
<accession>A0A9W8MNW6</accession>
<sequence>MVKQNPEDANYDSPRARRALQHAARRDQSQAPASHESPSPPSLPPKQPLHHSTQPTEPLPAVLTQPNWGVVQTPGPSTLTSNGVLADEDFFSSPDIAVNQERENPEGDESFFTEGLASDAKFDELEEFDMSEQDDIFSHVPELVMPSLPIATVPQQPPPSATAPSTSSTWACHKPSTTSD</sequence>
<gene>
    <name evidence="2" type="ORF">H1R20_g1266</name>
</gene>
<comment type="caution">
    <text evidence="2">The sequence shown here is derived from an EMBL/GenBank/DDBJ whole genome shotgun (WGS) entry which is preliminary data.</text>
</comment>
<name>A0A9W8MNW6_9AGAR</name>
<reference evidence="2" key="1">
    <citation type="submission" date="2022-06" db="EMBL/GenBank/DDBJ databases">
        <title>Genome Sequence of Candolleomyces eurysporus.</title>
        <authorList>
            <person name="Buettner E."/>
        </authorList>
    </citation>
    <scope>NUCLEOTIDE SEQUENCE</scope>
    <source>
        <strain evidence="2">VTCC 930004</strain>
    </source>
</reference>
<feature type="region of interest" description="Disordered" evidence="1">
    <location>
        <begin position="1"/>
        <end position="84"/>
    </location>
</feature>
<evidence type="ECO:0000313" key="2">
    <source>
        <dbReference type="EMBL" id="KAJ2935828.1"/>
    </source>
</evidence>
<feature type="compositionally biased region" description="Pro residues" evidence="1">
    <location>
        <begin position="38"/>
        <end position="47"/>
    </location>
</feature>
<evidence type="ECO:0000256" key="1">
    <source>
        <dbReference type="SAM" id="MobiDB-lite"/>
    </source>
</evidence>
<evidence type="ECO:0000313" key="3">
    <source>
        <dbReference type="Proteomes" id="UP001140091"/>
    </source>
</evidence>
<dbReference type="Proteomes" id="UP001140091">
    <property type="component" value="Unassembled WGS sequence"/>
</dbReference>
<dbReference type="EMBL" id="JANBPK010000310">
    <property type="protein sequence ID" value="KAJ2935828.1"/>
    <property type="molecule type" value="Genomic_DNA"/>
</dbReference>
<feature type="compositionally biased region" description="Low complexity" evidence="1">
    <location>
        <begin position="162"/>
        <end position="171"/>
    </location>
</feature>
<feature type="region of interest" description="Disordered" evidence="1">
    <location>
        <begin position="150"/>
        <end position="180"/>
    </location>
</feature>